<keyword evidence="8" id="KW-0408">Iron</keyword>
<dbReference type="GO" id="GO:0010181">
    <property type="term" value="F:FMN binding"/>
    <property type="evidence" value="ECO:0007669"/>
    <property type="project" value="InterPro"/>
</dbReference>
<dbReference type="GO" id="GO:0016491">
    <property type="term" value="F:oxidoreductase activity"/>
    <property type="evidence" value="ECO:0007669"/>
    <property type="project" value="UniProtKB-KW"/>
</dbReference>
<dbReference type="Pfam" id="PF00724">
    <property type="entry name" value="Oxidored_FMN"/>
    <property type="match status" value="1"/>
</dbReference>
<dbReference type="SUPFAM" id="SSF51971">
    <property type="entry name" value="Nucleotide-binding domain"/>
    <property type="match status" value="1"/>
</dbReference>
<evidence type="ECO:0000313" key="12">
    <source>
        <dbReference type="EMBL" id="CAB4940812.1"/>
    </source>
</evidence>
<keyword evidence="7" id="KW-0560">Oxidoreductase</keyword>
<evidence type="ECO:0000256" key="6">
    <source>
        <dbReference type="ARBA" id="ARBA00022723"/>
    </source>
</evidence>
<evidence type="ECO:0000259" key="10">
    <source>
        <dbReference type="Pfam" id="PF00724"/>
    </source>
</evidence>
<keyword evidence="6" id="KW-0479">Metal-binding</keyword>
<dbReference type="SUPFAM" id="SSF51395">
    <property type="entry name" value="FMN-linked oxidoreductases"/>
    <property type="match status" value="1"/>
</dbReference>
<dbReference type="Pfam" id="PF22620">
    <property type="entry name" value="OYE-like_second_a-b"/>
    <property type="match status" value="1"/>
</dbReference>
<keyword evidence="5" id="KW-0288">FMN</keyword>
<evidence type="ECO:0000259" key="11">
    <source>
        <dbReference type="Pfam" id="PF22620"/>
    </source>
</evidence>
<dbReference type="GO" id="GO:0051536">
    <property type="term" value="F:iron-sulfur cluster binding"/>
    <property type="evidence" value="ECO:0007669"/>
    <property type="project" value="UniProtKB-KW"/>
</dbReference>
<reference evidence="12" key="1">
    <citation type="submission" date="2020-05" db="EMBL/GenBank/DDBJ databases">
        <authorList>
            <person name="Chiriac C."/>
            <person name="Salcher M."/>
            <person name="Ghai R."/>
            <person name="Kavagutti S V."/>
        </authorList>
    </citation>
    <scope>NUCLEOTIDE SEQUENCE</scope>
</reference>
<feature type="domain" description="TMADH/DMDH/HD second alpha/beta" evidence="11">
    <location>
        <begin position="510"/>
        <end position="607"/>
    </location>
</feature>
<evidence type="ECO:0000256" key="5">
    <source>
        <dbReference type="ARBA" id="ARBA00022643"/>
    </source>
</evidence>
<dbReference type="InterPro" id="IPR001155">
    <property type="entry name" value="OxRdtase_FMN_N"/>
</dbReference>
<dbReference type="Gene3D" id="3.20.20.70">
    <property type="entry name" value="Aldolase class I"/>
    <property type="match status" value="1"/>
</dbReference>
<dbReference type="AlphaFoldDB" id="A0A6J7JEZ5"/>
<dbReference type="EMBL" id="CAFBMX010000010">
    <property type="protein sequence ID" value="CAB4940812.1"/>
    <property type="molecule type" value="Genomic_DNA"/>
</dbReference>
<sequence length="674" mass="71821">MTNLDALWQPITVGGLTIPNRVFVPAHEAYFAANKAFNQQYVDYLAERAKGGAGLVTIGASAVHPRGAANGHTQAWHPENVPVYRALADAVHEHGGTVFSQLFHCGHQDSGQTGFDWDPPMSASAVTGPLYDRQVEVMSQDDIDTVIEAFAHCADLVAQGGLDGVELSGGHGYLIGQFISPFTNRREDQYGGSLENRCRLAIEIATEIKQRCPDLPLGIRLSYDEYLGEVGITPDESDRTIVILNDTGLFDYFNISGINYHTVFNLVPPMTSGLEGHMVENARRAKAAIGGSTPILAANAIRTIEQAADVLNAGDADMVGLMRAHVADPEIVRKAKAGRAAEIRPCVRANQGCIRRGSMGKGIVCTVNPATGREKAWGVDRQDEDGEALNLVVVGGGPAGMQAAETAASRGHRVTLLERSGELGGSLRLAAALPARHEWLGLIDHLTGALDRLGVDVRLNTEADADTIRSLSPDAVVVATGAHFDHSGNSTFRPDRPGIPGADLPHVTDPAAVLRDPSSVGERVVIVDEHGNHAAMSLARMLAESGKSVEVVTQQLYGGQGLTFTMDIPFVLPVLAHLGVTLTAQSFCESIAPGEVTITDLWGSSSRTTPADTVILNLSKVSDSALFDTLQDEVFDVRRIGDARVPREVDDAIYEGERWGRTIASLARPAAATA</sequence>
<dbReference type="InterPro" id="IPR013785">
    <property type="entry name" value="Aldolase_TIM"/>
</dbReference>
<evidence type="ECO:0000256" key="3">
    <source>
        <dbReference type="ARBA" id="ARBA00011048"/>
    </source>
</evidence>
<name>A0A6J7JEZ5_9ZZZZ</name>
<dbReference type="InterPro" id="IPR036188">
    <property type="entry name" value="FAD/NAD-bd_sf"/>
</dbReference>
<dbReference type="GO" id="GO:0046872">
    <property type="term" value="F:metal ion binding"/>
    <property type="evidence" value="ECO:0007669"/>
    <property type="project" value="UniProtKB-KW"/>
</dbReference>
<evidence type="ECO:0000256" key="2">
    <source>
        <dbReference type="ARBA" id="ARBA00001966"/>
    </source>
</evidence>
<protein>
    <submittedName>
        <fullName evidence="12">Unannotated protein</fullName>
    </submittedName>
</protein>
<keyword evidence="4" id="KW-0285">Flavoprotein</keyword>
<dbReference type="Gene3D" id="3.40.50.720">
    <property type="entry name" value="NAD(P)-binding Rossmann-like Domain"/>
    <property type="match status" value="1"/>
</dbReference>
<evidence type="ECO:0000256" key="1">
    <source>
        <dbReference type="ARBA" id="ARBA00001917"/>
    </source>
</evidence>
<keyword evidence="9" id="KW-0411">Iron-sulfur</keyword>
<gene>
    <name evidence="12" type="ORF">UFOPK3674_01813</name>
</gene>
<organism evidence="12">
    <name type="scientific">freshwater metagenome</name>
    <dbReference type="NCBI Taxonomy" id="449393"/>
    <lineage>
        <taxon>unclassified sequences</taxon>
        <taxon>metagenomes</taxon>
        <taxon>ecological metagenomes</taxon>
    </lineage>
</organism>
<dbReference type="InterPro" id="IPR054428">
    <property type="entry name" value="TMADH/DMDH/HD_second_a-b"/>
</dbReference>
<dbReference type="PANTHER" id="PTHR42917:SF2">
    <property type="entry name" value="2,4-DIENOYL-COA REDUCTASE [(2E)-ENOYL-COA-PRODUCING]"/>
    <property type="match status" value="1"/>
</dbReference>
<dbReference type="PRINTS" id="PR00368">
    <property type="entry name" value="FADPNR"/>
</dbReference>
<dbReference type="InterPro" id="IPR051793">
    <property type="entry name" value="NADH:flavin_oxidoreductase"/>
</dbReference>
<evidence type="ECO:0000256" key="7">
    <source>
        <dbReference type="ARBA" id="ARBA00023002"/>
    </source>
</evidence>
<dbReference type="Gene3D" id="3.50.50.60">
    <property type="entry name" value="FAD/NAD(P)-binding domain"/>
    <property type="match status" value="1"/>
</dbReference>
<comment type="cofactor">
    <cofactor evidence="1">
        <name>FMN</name>
        <dbReference type="ChEBI" id="CHEBI:58210"/>
    </cofactor>
</comment>
<dbReference type="Pfam" id="PF12831">
    <property type="entry name" value="FAD_oxidored"/>
    <property type="match status" value="1"/>
</dbReference>
<comment type="similarity">
    <text evidence="3">In the N-terminal section; belongs to the NADH:flavin oxidoreductase/NADH oxidase family.</text>
</comment>
<feature type="domain" description="NADH:flavin oxidoreductase/NADH oxidase N-terminal" evidence="10">
    <location>
        <begin position="7"/>
        <end position="341"/>
    </location>
</feature>
<evidence type="ECO:0000256" key="4">
    <source>
        <dbReference type="ARBA" id="ARBA00022630"/>
    </source>
</evidence>
<dbReference type="PANTHER" id="PTHR42917">
    <property type="entry name" value="2,4-DIENOYL-COA REDUCTASE"/>
    <property type="match status" value="1"/>
</dbReference>
<evidence type="ECO:0000256" key="9">
    <source>
        <dbReference type="ARBA" id="ARBA00023014"/>
    </source>
</evidence>
<proteinExistence type="inferred from homology"/>
<evidence type="ECO:0000256" key="8">
    <source>
        <dbReference type="ARBA" id="ARBA00023004"/>
    </source>
</evidence>
<comment type="cofactor">
    <cofactor evidence="2">
        <name>[4Fe-4S] cluster</name>
        <dbReference type="ChEBI" id="CHEBI:49883"/>
    </cofactor>
</comment>
<dbReference type="SUPFAM" id="SSF51905">
    <property type="entry name" value="FAD/NAD(P)-binding domain"/>
    <property type="match status" value="1"/>
</dbReference>
<accession>A0A6J7JEZ5</accession>